<name>A0A7Z0WLH5_9PSEU</name>
<accession>A0A7Z0WLH5</accession>
<dbReference type="InterPro" id="IPR027417">
    <property type="entry name" value="P-loop_NTPase"/>
</dbReference>
<dbReference type="Pfam" id="PF01935">
    <property type="entry name" value="DUF87"/>
    <property type="match status" value="1"/>
</dbReference>
<dbReference type="InterPro" id="IPR002789">
    <property type="entry name" value="HerA_central"/>
</dbReference>
<comment type="caution">
    <text evidence="2">The sequence shown here is derived from an EMBL/GenBank/DDBJ whole genome shotgun (WGS) entry which is preliminary data.</text>
</comment>
<sequence length="958" mass="105743">MRISEETRLYRLRSVPRPPEDRRESDPVRAQLFAALTAAHAELINDSPTAATLVVAWERRHLDPRIHVLYGGHPVFPPATDAITSGGEPEALLFPPGSTAEMVDTREVLRYWTSLPAWIRCTGQFDALWTPTPDQALRRQPRGGFDDYITHLREPFTWLLLAEPLTATILDDELSTLEIQIPTLRQRENSEPGRVALERAQARYRELSRARTSGMWHLHVLIGGARSRNVRRAAALLCSASDLDELPYVLFPHSHAATGLNEVLSTTIDDPDQPQSPFAATAELLAALTRPPKHELPGINLTDRTDFDVTPETSNTGKTIALGDVLDDGHQRVGSFIISDSTLNRHTFVTGATGAGKSQTIRYLLEGLYHAAIPWLVIEPAKAEYARMAGRIGADQVTVIRPGDPDVVPVGLNPLEPEPGFPLQTHIDMLRALFLAAFDASDPFPQVLSQALARCYNEVGWDTTINMPRNSAVTPKYPTLGDLQRAAVDVVERIGYGKEVTDNVRGFVDIRIGSLRFGAPGRFFEGGHPLDVADLLRRNTVLEIEDIGNDQDKAFFIGVVLIRLYEQLRTQPISAGQGLRHLTVIEEAHRLLKRAPPGSQAAQAVELFTALLAETRAYGEGILVAEQIPSKITQDVIKNTALKIVHRLPAHDDRHTVGATMNLTEAQSRHLVSLPPGRAAAFADGMDHPVRIQVPLGEDREYSAGAVLAATTTRPRSAACSERCRSVHCVLRTINHGTHLANDPELTLWIELLAAAHLVGMPAPTLTWPWIAAITARAAPPILDCAITHRVETAVNSRYPSLALHYQPESLANHLATQARGQLNGTIQPCDGTEVEWQAGRYRWVDVCRSLLQDDSHDVDLPHPDTESWARRGLHLVGRTQAEQLAELKAHPDYWRPSPTVITGTESPPIYAAAINQLSRAPESRGRFLEASKFLRLTTEWPIRVLVDATTARTPEQR</sequence>
<organism evidence="2 3">
    <name type="scientific">Actinophytocola xinjiangensis</name>
    <dbReference type="NCBI Taxonomy" id="485602"/>
    <lineage>
        <taxon>Bacteria</taxon>
        <taxon>Bacillati</taxon>
        <taxon>Actinomycetota</taxon>
        <taxon>Actinomycetes</taxon>
        <taxon>Pseudonocardiales</taxon>
        <taxon>Pseudonocardiaceae</taxon>
    </lineage>
</organism>
<dbReference type="RefSeq" id="WP_075133934.1">
    <property type="nucleotide sequence ID" value="NZ_MSIF01000007.1"/>
</dbReference>
<dbReference type="InterPro" id="IPR051162">
    <property type="entry name" value="T4SS_component"/>
</dbReference>
<dbReference type="SUPFAM" id="SSF52540">
    <property type="entry name" value="P-loop containing nucleoside triphosphate hydrolases"/>
    <property type="match status" value="1"/>
</dbReference>
<evidence type="ECO:0000313" key="2">
    <source>
        <dbReference type="EMBL" id="OLF10213.1"/>
    </source>
</evidence>
<dbReference type="PANTHER" id="PTHR30121:SF6">
    <property type="entry name" value="SLR6007 PROTEIN"/>
    <property type="match status" value="1"/>
</dbReference>
<reference evidence="2 3" key="1">
    <citation type="submission" date="2016-12" db="EMBL/GenBank/DDBJ databases">
        <title>The draft genome sequence of Actinophytocola xinjiangensis.</title>
        <authorList>
            <person name="Wang W."/>
            <person name="Yuan L."/>
        </authorList>
    </citation>
    <scope>NUCLEOTIDE SEQUENCE [LARGE SCALE GENOMIC DNA]</scope>
    <source>
        <strain evidence="2 3">CGMCC 4.4663</strain>
    </source>
</reference>
<dbReference type="Gene3D" id="3.40.50.300">
    <property type="entry name" value="P-loop containing nucleotide triphosphate hydrolases"/>
    <property type="match status" value="2"/>
</dbReference>
<proteinExistence type="predicted"/>
<protein>
    <submittedName>
        <fullName evidence="2">ATPase</fullName>
    </submittedName>
</protein>
<feature type="domain" description="Helicase HerA central" evidence="1">
    <location>
        <begin position="337"/>
        <end position="414"/>
    </location>
</feature>
<dbReference type="Proteomes" id="UP000185696">
    <property type="component" value="Unassembled WGS sequence"/>
</dbReference>
<dbReference type="PANTHER" id="PTHR30121">
    <property type="entry name" value="UNCHARACTERIZED PROTEIN YJGR-RELATED"/>
    <property type="match status" value="1"/>
</dbReference>
<evidence type="ECO:0000259" key="1">
    <source>
        <dbReference type="Pfam" id="PF01935"/>
    </source>
</evidence>
<dbReference type="AlphaFoldDB" id="A0A7Z0WLH5"/>
<evidence type="ECO:0000313" key="3">
    <source>
        <dbReference type="Proteomes" id="UP000185696"/>
    </source>
</evidence>
<dbReference type="EMBL" id="MSIF01000007">
    <property type="protein sequence ID" value="OLF10213.1"/>
    <property type="molecule type" value="Genomic_DNA"/>
</dbReference>
<gene>
    <name evidence="2" type="ORF">BLA60_17390</name>
</gene>
<keyword evidence="3" id="KW-1185">Reference proteome</keyword>